<dbReference type="Pfam" id="PF00909">
    <property type="entry name" value="Ammonium_transp"/>
    <property type="match status" value="1"/>
</dbReference>
<dbReference type="AlphaFoldDB" id="A0A542YIM6"/>
<evidence type="ECO:0000256" key="2">
    <source>
        <dbReference type="ARBA" id="ARBA00022692"/>
    </source>
</evidence>
<keyword evidence="3 5" id="KW-1133">Transmembrane helix</keyword>
<comment type="subcellular location">
    <subcellularLocation>
        <location evidence="1">Membrane</location>
        <topology evidence="1">Multi-pass membrane protein</topology>
    </subcellularLocation>
</comment>
<evidence type="ECO:0000313" key="8">
    <source>
        <dbReference type="Proteomes" id="UP000317998"/>
    </source>
</evidence>
<name>A0A542YIM6_9MICO</name>
<dbReference type="InterPro" id="IPR024041">
    <property type="entry name" value="NH4_transpt_AmtB-like_dom"/>
</dbReference>
<dbReference type="GO" id="GO:0016020">
    <property type="term" value="C:membrane"/>
    <property type="evidence" value="ECO:0007669"/>
    <property type="project" value="UniProtKB-SubCell"/>
</dbReference>
<feature type="transmembrane region" description="Helical" evidence="5">
    <location>
        <begin position="37"/>
        <end position="56"/>
    </location>
</feature>
<dbReference type="EMBL" id="VFOM01000001">
    <property type="protein sequence ID" value="TQL47939.1"/>
    <property type="molecule type" value="Genomic_DNA"/>
</dbReference>
<dbReference type="GO" id="GO:0008519">
    <property type="term" value="F:ammonium channel activity"/>
    <property type="evidence" value="ECO:0007669"/>
    <property type="project" value="InterPro"/>
</dbReference>
<dbReference type="Gene3D" id="1.10.3430.10">
    <property type="entry name" value="Ammonium transporter AmtB like domains"/>
    <property type="match status" value="1"/>
</dbReference>
<feature type="transmembrane region" description="Helical" evidence="5">
    <location>
        <begin position="200"/>
        <end position="217"/>
    </location>
</feature>
<dbReference type="SUPFAM" id="SSF111352">
    <property type="entry name" value="Ammonium transporter"/>
    <property type="match status" value="1"/>
</dbReference>
<comment type="caution">
    <text evidence="7">The sequence shown here is derived from an EMBL/GenBank/DDBJ whole genome shotgun (WGS) entry which is preliminary data.</text>
</comment>
<organism evidence="7 8">
    <name type="scientific">Homoserinimonas aerilata</name>
    <dbReference type="NCBI Taxonomy" id="1162970"/>
    <lineage>
        <taxon>Bacteria</taxon>
        <taxon>Bacillati</taxon>
        <taxon>Actinomycetota</taxon>
        <taxon>Actinomycetes</taxon>
        <taxon>Micrococcales</taxon>
        <taxon>Microbacteriaceae</taxon>
        <taxon>Homoserinimonas</taxon>
    </lineage>
</organism>
<keyword evidence="2 5" id="KW-0812">Transmembrane</keyword>
<protein>
    <submittedName>
        <fullName evidence="7">Ammonium transporter family</fullName>
    </submittedName>
</protein>
<feature type="transmembrane region" description="Helical" evidence="5">
    <location>
        <begin position="229"/>
        <end position="248"/>
    </location>
</feature>
<evidence type="ECO:0000256" key="4">
    <source>
        <dbReference type="ARBA" id="ARBA00023136"/>
    </source>
</evidence>
<feature type="transmembrane region" description="Helical" evidence="5">
    <location>
        <begin position="76"/>
        <end position="93"/>
    </location>
</feature>
<dbReference type="InterPro" id="IPR029020">
    <property type="entry name" value="Ammonium/urea_transptr"/>
</dbReference>
<feature type="transmembrane region" description="Helical" evidence="5">
    <location>
        <begin position="6"/>
        <end position="25"/>
    </location>
</feature>
<reference evidence="7 8" key="1">
    <citation type="submission" date="2019-06" db="EMBL/GenBank/DDBJ databases">
        <title>Sequencing the genomes of 1000 actinobacteria strains.</title>
        <authorList>
            <person name="Klenk H.-P."/>
        </authorList>
    </citation>
    <scope>NUCLEOTIDE SEQUENCE [LARGE SCALE GENOMIC DNA]</scope>
    <source>
        <strain evidence="7 8">DSM 26477</strain>
    </source>
</reference>
<evidence type="ECO:0000313" key="7">
    <source>
        <dbReference type="EMBL" id="TQL47939.1"/>
    </source>
</evidence>
<evidence type="ECO:0000256" key="3">
    <source>
        <dbReference type="ARBA" id="ARBA00022989"/>
    </source>
</evidence>
<keyword evidence="4 5" id="KW-0472">Membrane</keyword>
<feature type="domain" description="Ammonium transporter AmtB-like" evidence="6">
    <location>
        <begin position="18"/>
        <end position="287"/>
    </location>
</feature>
<dbReference type="Proteomes" id="UP000317998">
    <property type="component" value="Unassembled WGS sequence"/>
</dbReference>
<proteinExistence type="predicted"/>
<accession>A0A542YIM6</accession>
<feature type="transmembrane region" description="Helical" evidence="5">
    <location>
        <begin position="114"/>
        <end position="133"/>
    </location>
</feature>
<evidence type="ECO:0000256" key="1">
    <source>
        <dbReference type="ARBA" id="ARBA00004141"/>
    </source>
</evidence>
<feature type="transmembrane region" description="Helical" evidence="5">
    <location>
        <begin position="260"/>
        <end position="285"/>
    </location>
</feature>
<keyword evidence="8" id="KW-1185">Reference proteome</keyword>
<evidence type="ECO:0000259" key="6">
    <source>
        <dbReference type="Pfam" id="PF00909"/>
    </source>
</evidence>
<gene>
    <name evidence="7" type="ORF">FB562_1014</name>
</gene>
<dbReference type="RefSeq" id="WP_141880136.1">
    <property type="nucleotide sequence ID" value="NZ_VFOM01000001.1"/>
</dbReference>
<evidence type="ECO:0000256" key="5">
    <source>
        <dbReference type="SAM" id="Phobius"/>
    </source>
</evidence>
<sequence length="292" mass="30454">MQTSSPLLIALLAALGLAVAGMFAMVLSERRHGRRSVLPATVWFLLVYLPLLAQFAWPGAVWSPVSSMLDAEPLDFGGAVPVFLSLSGAALAVEHVFRRQTVHAAIEWTVIPRARMLMVVVIVTVGWALWLMSVEHVLNDLSLTILVNTTLMSVCAVLGGSLPAIPARRIPLDPATLCASSSAGLAAATASAAFLEPGTAAIVGAVAGLLAGWLLRGGRRTDAKSLGRIVCVSGVAGVGAGLVAVGLLERSRGLLFTGQPGLLIAEVLLGLASLAYAYIVTMLLAQAYKRMR</sequence>